<protein>
    <submittedName>
        <fullName evidence="2">Uncharacterized protein</fullName>
    </submittedName>
</protein>
<evidence type="ECO:0000256" key="1">
    <source>
        <dbReference type="SAM" id="MobiDB-lite"/>
    </source>
</evidence>
<comment type="caution">
    <text evidence="2">The sequence shown here is derived from an EMBL/GenBank/DDBJ whole genome shotgun (WGS) entry which is preliminary data.</text>
</comment>
<accession>A0ABW4NAE8</accession>
<evidence type="ECO:0000313" key="2">
    <source>
        <dbReference type="EMBL" id="MFD1786698.1"/>
    </source>
</evidence>
<dbReference type="Proteomes" id="UP001597283">
    <property type="component" value="Unassembled WGS sequence"/>
</dbReference>
<proteinExistence type="predicted"/>
<dbReference type="RefSeq" id="WP_380938919.1">
    <property type="nucleotide sequence ID" value="NZ_JBHUFC010000002.1"/>
</dbReference>
<gene>
    <name evidence="2" type="ORF">ACFSC3_03835</name>
</gene>
<feature type="region of interest" description="Disordered" evidence="1">
    <location>
        <begin position="1"/>
        <end position="25"/>
    </location>
</feature>
<feature type="compositionally biased region" description="Basic and acidic residues" evidence="1">
    <location>
        <begin position="11"/>
        <end position="25"/>
    </location>
</feature>
<feature type="compositionally biased region" description="Polar residues" evidence="1">
    <location>
        <begin position="1"/>
        <end position="10"/>
    </location>
</feature>
<reference evidence="3" key="1">
    <citation type="journal article" date="2019" name="Int. J. Syst. Evol. Microbiol.">
        <title>The Global Catalogue of Microorganisms (GCM) 10K type strain sequencing project: providing services to taxonomists for standard genome sequencing and annotation.</title>
        <authorList>
            <consortium name="The Broad Institute Genomics Platform"/>
            <consortium name="The Broad Institute Genome Sequencing Center for Infectious Disease"/>
            <person name="Wu L."/>
            <person name="Ma J."/>
        </authorList>
    </citation>
    <scope>NUCLEOTIDE SEQUENCE [LARGE SCALE GENOMIC DNA]</scope>
    <source>
        <strain evidence="3">Q85</strain>
    </source>
</reference>
<sequence>MAEPRQTTDYYTRRAAQERAAADRSADSMVRRVHLELAERYDALIAPMPAAL</sequence>
<keyword evidence="3" id="KW-1185">Reference proteome</keyword>
<name>A0ABW4NAE8_9SPHN</name>
<dbReference type="EMBL" id="JBHUFC010000002">
    <property type="protein sequence ID" value="MFD1786698.1"/>
    <property type="molecule type" value="Genomic_DNA"/>
</dbReference>
<evidence type="ECO:0000313" key="3">
    <source>
        <dbReference type="Proteomes" id="UP001597283"/>
    </source>
</evidence>
<organism evidence="2 3">
    <name type="scientific">Sphingomonas floccifaciens</name>
    <dbReference type="NCBI Taxonomy" id="1844115"/>
    <lineage>
        <taxon>Bacteria</taxon>
        <taxon>Pseudomonadati</taxon>
        <taxon>Pseudomonadota</taxon>
        <taxon>Alphaproteobacteria</taxon>
        <taxon>Sphingomonadales</taxon>
        <taxon>Sphingomonadaceae</taxon>
        <taxon>Sphingomonas</taxon>
    </lineage>
</organism>